<evidence type="ECO:0000313" key="2">
    <source>
        <dbReference type="Proteomes" id="UP000016462"/>
    </source>
</evidence>
<evidence type="ECO:0000313" key="1">
    <source>
        <dbReference type="EMBL" id="ERG63511.1"/>
    </source>
</evidence>
<keyword evidence="2" id="KW-1185">Reference proteome</keyword>
<dbReference type="Proteomes" id="UP000016462">
    <property type="component" value="Unassembled WGS sequence"/>
</dbReference>
<proteinExistence type="predicted"/>
<protein>
    <submittedName>
        <fullName evidence="1">Uncharacterized protein</fullName>
    </submittedName>
</protein>
<name>U1MNN7_9MICO</name>
<sequence>MVVVADAGLLEVVDVLELLDFEQVCESRDGCERAAVWAFVYLCCGGVQLFCDEHRVSFVEWLEEQERDRQVIQHRRCGAKGFAYRWERLRGGA</sequence>
<reference evidence="1 2" key="1">
    <citation type="journal article" date="2013" name="Genome Announc.">
        <title>First draft genome sequence from a member of the genus agrococcus, isolated from modern microbialites.</title>
        <authorList>
            <person name="White R.A.III."/>
            <person name="Grassa C.J."/>
            <person name="Suttle C.A."/>
        </authorList>
    </citation>
    <scope>NUCLEOTIDE SEQUENCE [LARGE SCALE GENOMIC DNA]</scope>
    <source>
        <strain evidence="1 2">RW1</strain>
    </source>
</reference>
<dbReference type="EMBL" id="ASHR01000031">
    <property type="protein sequence ID" value="ERG63511.1"/>
    <property type="molecule type" value="Genomic_DNA"/>
</dbReference>
<accession>U1MNN7</accession>
<dbReference type="AlphaFoldDB" id="U1MNN7"/>
<gene>
    <name evidence="1" type="ORF">L332_03450</name>
</gene>
<comment type="caution">
    <text evidence="1">The sequence shown here is derived from an EMBL/GenBank/DDBJ whole genome shotgun (WGS) entry which is preliminary data.</text>
</comment>
<organism evidence="1 2">
    <name type="scientific">Agrococcus pavilionensis RW1</name>
    <dbReference type="NCBI Taxonomy" id="1330458"/>
    <lineage>
        <taxon>Bacteria</taxon>
        <taxon>Bacillati</taxon>
        <taxon>Actinomycetota</taxon>
        <taxon>Actinomycetes</taxon>
        <taxon>Micrococcales</taxon>
        <taxon>Microbacteriaceae</taxon>
        <taxon>Agrococcus</taxon>
    </lineage>
</organism>